<evidence type="ECO:0000256" key="1">
    <source>
        <dbReference type="SAM" id="Phobius"/>
    </source>
</evidence>
<dbReference type="PANTHER" id="PTHR44757">
    <property type="entry name" value="DIGUANYLATE CYCLASE DGCP"/>
    <property type="match status" value="1"/>
</dbReference>
<keyword evidence="1" id="KW-1133">Transmembrane helix</keyword>
<dbReference type="SMART" id="SM00267">
    <property type="entry name" value="GGDEF"/>
    <property type="match status" value="1"/>
</dbReference>
<proteinExistence type="predicted"/>
<reference evidence="4 5" key="1">
    <citation type="submission" date="2018-12" db="EMBL/GenBank/DDBJ databases">
        <authorList>
            <person name="Grouzdev D.S."/>
            <person name="Krutkina M.S."/>
        </authorList>
    </citation>
    <scope>NUCLEOTIDE SEQUENCE [LARGE SCALE GENOMIC DNA]</scope>
    <source>
        <strain evidence="4 5">RmlP026</strain>
    </source>
</reference>
<dbReference type="InterPro" id="IPR000160">
    <property type="entry name" value="GGDEF_dom"/>
</dbReference>
<dbReference type="CDD" id="cd01948">
    <property type="entry name" value="EAL"/>
    <property type="match status" value="1"/>
</dbReference>
<dbReference type="Gene3D" id="3.20.20.450">
    <property type="entry name" value="EAL domain"/>
    <property type="match status" value="1"/>
</dbReference>
<dbReference type="SUPFAM" id="SSF55073">
    <property type="entry name" value="Nucleotide cyclase"/>
    <property type="match status" value="1"/>
</dbReference>
<dbReference type="PANTHER" id="PTHR44757:SF2">
    <property type="entry name" value="BIOFILM ARCHITECTURE MAINTENANCE PROTEIN MBAA"/>
    <property type="match status" value="1"/>
</dbReference>
<dbReference type="CDD" id="cd12914">
    <property type="entry name" value="PDC1_DGC_like"/>
    <property type="match status" value="1"/>
</dbReference>
<accession>A0A4Q2U490</accession>
<dbReference type="Pfam" id="PF00563">
    <property type="entry name" value="EAL"/>
    <property type="match status" value="1"/>
</dbReference>
<dbReference type="Proteomes" id="UP000290759">
    <property type="component" value="Unassembled WGS sequence"/>
</dbReference>
<dbReference type="SUPFAM" id="SSF141868">
    <property type="entry name" value="EAL domain-like"/>
    <property type="match status" value="1"/>
</dbReference>
<evidence type="ECO:0000259" key="3">
    <source>
        <dbReference type="PROSITE" id="PS50887"/>
    </source>
</evidence>
<organism evidence="4 5">
    <name type="scientific">Lichenibacterium minor</name>
    <dbReference type="NCBI Taxonomy" id="2316528"/>
    <lineage>
        <taxon>Bacteria</taxon>
        <taxon>Pseudomonadati</taxon>
        <taxon>Pseudomonadota</taxon>
        <taxon>Alphaproteobacteria</taxon>
        <taxon>Hyphomicrobiales</taxon>
        <taxon>Lichenihabitantaceae</taxon>
        <taxon>Lichenibacterium</taxon>
    </lineage>
</organism>
<dbReference type="PROSITE" id="PS50883">
    <property type="entry name" value="EAL"/>
    <property type="match status" value="1"/>
</dbReference>
<dbReference type="CDD" id="cd12915">
    <property type="entry name" value="PDC2_DGC_like"/>
    <property type="match status" value="1"/>
</dbReference>
<feature type="domain" description="GGDEF" evidence="3">
    <location>
        <begin position="360"/>
        <end position="493"/>
    </location>
</feature>
<feature type="transmembrane region" description="Helical" evidence="1">
    <location>
        <begin position="18"/>
        <end position="35"/>
    </location>
</feature>
<protein>
    <submittedName>
        <fullName evidence="4">EAL domain-containing protein</fullName>
    </submittedName>
</protein>
<dbReference type="PROSITE" id="PS50887">
    <property type="entry name" value="GGDEF"/>
    <property type="match status" value="1"/>
</dbReference>
<dbReference type="InterPro" id="IPR052155">
    <property type="entry name" value="Biofilm_reg_signaling"/>
</dbReference>
<evidence type="ECO:0000259" key="2">
    <source>
        <dbReference type="PROSITE" id="PS50883"/>
    </source>
</evidence>
<gene>
    <name evidence="4" type="ORF">D3273_22215</name>
</gene>
<name>A0A4Q2U490_9HYPH</name>
<dbReference type="RefSeq" id="WP_129229087.1">
    <property type="nucleotide sequence ID" value="NZ_QYBB01000040.1"/>
</dbReference>
<dbReference type="Gene3D" id="3.30.70.270">
    <property type="match status" value="1"/>
</dbReference>
<sequence length="759" mass="82349">MNRTAVAAWTRMARRQTAVVVGTSIVAMLWLGVFYKDFSDRADARHDAKHTEQAYAVMFEESVLRAIGEIDKTLLYMRRLLEGGNQAELYANLATTHDLLSDIIVQVAVLDEHGIMRATNAGPQPPPPKDLSDRPHFKAHLTNPDDILYIGTPLVGRASNHMSVQFSRRVRAVDGGFGGVVVASLDPFHFASFLDRVNLGSPASVSLIGEDGVVRADGGQDDGIHLGDSVVDLPVYALMMAGHDCALELKGKNGQSDRVVALHKVDGQPLWVMVSIFEADIFRDANAELALDSAVGLALTLLIIGVVVKLQRIEGRRRAAEAEVTRSALRDPLTDLPNRRVLQSELKRALDVACGSDAERGCALLLLDLDRFKVVNDTLGHAAGDELLVAVSRRISAALGPDYLLARLGGDEFAVVVRRLNGQPSLSALAERLGATTSQPFDIGQNRVVTGLSIGIAVGPEDGKEFDDLMVAADLALYSAKASARGGHVVYNRSMKELLTQRHQLEIDLRQALKDEALSLYFQPSISAATGRISSFEALARWRHPMHGFISPAVFIAVAEETGLIGDLGRWAMREACSAAKDWPEDIRVAVNLSPVQLREPGLVAMVAAALDAAGLPARRLEIEITEQMLLDNSEHNHHVLQSLKDLGVSIAMDDFGTGYSSLNYLHAFPFDRVKVDQAFVAKLGQGSRHTALVRAVVDLARSFGMATTAEGVETAEQRDILMGLGCTDIQGYFYARPMPVSDVVTFITHWSEKETVAA</sequence>
<dbReference type="AlphaFoldDB" id="A0A4Q2U490"/>
<dbReference type="Gene3D" id="3.30.450.20">
    <property type="entry name" value="PAS domain"/>
    <property type="match status" value="2"/>
</dbReference>
<keyword evidence="5" id="KW-1185">Reference proteome</keyword>
<dbReference type="OrthoDB" id="9814202at2"/>
<keyword evidence="1" id="KW-0812">Transmembrane</keyword>
<dbReference type="InterPro" id="IPR043128">
    <property type="entry name" value="Rev_trsase/Diguanyl_cyclase"/>
</dbReference>
<comment type="caution">
    <text evidence="4">The sequence shown here is derived from an EMBL/GenBank/DDBJ whole genome shotgun (WGS) entry which is preliminary data.</text>
</comment>
<dbReference type="InterPro" id="IPR035919">
    <property type="entry name" value="EAL_sf"/>
</dbReference>
<dbReference type="CDD" id="cd01949">
    <property type="entry name" value="GGDEF"/>
    <property type="match status" value="1"/>
</dbReference>
<reference evidence="4 5" key="2">
    <citation type="submission" date="2019-02" db="EMBL/GenBank/DDBJ databases">
        <title>'Lichenibacterium ramalinii' gen. nov. sp. nov., 'Lichenibacterium minor' gen. nov. sp. nov.</title>
        <authorList>
            <person name="Pankratov T."/>
        </authorList>
    </citation>
    <scope>NUCLEOTIDE SEQUENCE [LARGE SCALE GENOMIC DNA]</scope>
    <source>
        <strain evidence="4 5">RmlP026</strain>
    </source>
</reference>
<dbReference type="NCBIfam" id="TIGR00254">
    <property type="entry name" value="GGDEF"/>
    <property type="match status" value="1"/>
</dbReference>
<dbReference type="InterPro" id="IPR029787">
    <property type="entry name" value="Nucleotide_cyclase"/>
</dbReference>
<dbReference type="EMBL" id="QYBB01000040">
    <property type="protein sequence ID" value="RYC29781.1"/>
    <property type="molecule type" value="Genomic_DNA"/>
</dbReference>
<dbReference type="InterPro" id="IPR001633">
    <property type="entry name" value="EAL_dom"/>
</dbReference>
<dbReference type="SMART" id="SM00052">
    <property type="entry name" value="EAL"/>
    <property type="match status" value="1"/>
</dbReference>
<evidence type="ECO:0000313" key="4">
    <source>
        <dbReference type="EMBL" id="RYC29781.1"/>
    </source>
</evidence>
<keyword evidence="1" id="KW-0472">Membrane</keyword>
<evidence type="ECO:0000313" key="5">
    <source>
        <dbReference type="Proteomes" id="UP000290759"/>
    </source>
</evidence>
<dbReference type="Pfam" id="PF00990">
    <property type="entry name" value="GGDEF"/>
    <property type="match status" value="1"/>
</dbReference>
<feature type="domain" description="EAL" evidence="2">
    <location>
        <begin position="502"/>
        <end position="752"/>
    </location>
</feature>